<reference evidence="3 4" key="1">
    <citation type="journal article" date="2018" name="Nat. Biotechnol.">
        <title>A standardized bacterial taxonomy based on genome phylogeny substantially revises the tree of life.</title>
        <authorList>
            <person name="Parks D.H."/>
            <person name="Chuvochina M."/>
            <person name="Waite D.W."/>
            <person name="Rinke C."/>
            <person name="Skarshewski A."/>
            <person name="Chaumeil P.A."/>
            <person name="Hugenholtz P."/>
        </authorList>
    </citation>
    <scope>NUCLEOTIDE SEQUENCE [LARGE SCALE GENOMIC DNA]</scope>
    <source>
        <strain evidence="3">UBA10707</strain>
    </source>
</reference>
<dbReference type="AlphaFoldDB" id="A0A356LCH2"/>
<dbReference type="PANTHER" id="PTHR30471:SF3">
    <property type="entry name" value="UPF0758 PROTEIN YEES-RELATED"/>
    <property type="match status" value="1"/>
</dbReference>
<dbReference type="EMBL" id="DOEK01000008">
    <property type="protein sequence ID" value="HBP28696.1"/>
    <property type="molecule type" value="Genomic_DNA"/>
</dbReference>
<gene>
    <name evidence="3" type="ORF">DD666_04700</name>
</gene>
<dbReference type="Gene3D" id="3.40.140.10">
    <property type="entry name" value="Cytidine Deaminase, domain 2"/>
    <property type="match status" value="1"/>
</dbReference>
<keyword evidence="1" id="KW-0645">Protease</keyword>
<name>A0A356LCH2_9BURK</name>
<dbReference type="PANTHER" id="PTHR30471">
    <property type="entry name" value="DNA REPAIR PROTEIN RADC"/>
    <property type="match status" value="1"/>
</dbReference>
<comment type="caution">
    <text evidence="3">The sequence shown here is derived from an EMBL/GenBank/DDBJ whole genome shotgun (WGS) entry which is preliminary data.</text>
</comment>
<evidence type="ECO:0000313" key="3">
    <source>
        <dbReference type="EMBL" id="HBP28696.1"/>
    </source>
</evidence>
<accession>A0A356LCH2</accession>
<dbReference type="Pfam" id="PF04002">
    <property type="entry name" value="RadC"/>
    <property type="match status" value="1"/>
</dbReference>
<feature type="domain" description="RadC-like JAB" evidence="2">
    <location>
        <begin position="58"/>
        <end position="133"/>
    </location>
</feature>
<evidence type="ECO:0000256" key="1">
    <source>
        <dbReference type="ARBA" id="ARBA00023049"/>
    </source>
</evidence>
<dbReference type="InterPro" id="IPR025657">
    <property type="entry name" value="RadC_JAB"/>
</dbReference>
<evidence type="ECO:0000259" key="2">
    <source>
        <dbReference type="Pfam" id="PF04002"/>
    </source>
</evidence>
<sequence length="135" mass="14634">MGMSFFLLWSLSIDVVTRISDKHVGCSVYIQPRTLIGQLAQAKLDAEAIRAECSGWVVAQASVYPREIVKTALLLNSAALIMSHIHPPGFVEPGAAGISLTRHLKQAQHLIEVRLLDHTIVAGNTAVSLVERGQI</sequence>
<protein>
    <recommendedName>
        <fullName evidence="2">RadC-like JAB domain-containing protein</fullName>
    </recommendedName>
</protein>
<proteinExistence type="predicted"/>
<dbReference type="Proteomes" id="UP000264036">
    <property type="component" value="Unassembled WGS sequence"/>
</dbReference>
<dbReference type="GO" id="GO:0008237">
    <property type="term" value="F:metallopeptidase activity"/>
    <property type="evidence" value="ECO:0007669"/>
    <property type="project" value="UniProtKB-KW"/>
</dbReference>
<dbReference type="InterPro" id="IPR001405">
    <property type="entry name" value="UPF0758"/>
</dbReference>
<evidence type="ECO:0000313" key="4">
    <source>
        <dbReference type="Proteomes" id="UP000264036"/>
    </source>
</evidence>
<organism evidence="3 4">
    <name type="scientific">Advenella kashmirensis</name>
    <dbReference type="NCBI Taxonomy" id="310575"/>
    <lineage>
        <taxon>Bacteria</taxon>
        <taxon>Pseudomonadati</taxon>
        <taxon>Pseudomonadota</taxon>
        <taxon>Betaproteobacteria</taxon>
        <taxon>Burkholderiales</taxon>
        <taxon>Alcaligenaceae</taxon>
    </lineage>
</organism>
<keyword evidence="1" id="KW-0378">Hydrolase</keyword>
<keyword evidence="1" id="KW-0482">Metalloprotease</keyword>